<accession>A0ABV1MWH1</accession>
<evidence type="ECO:0000313" key="4">
    <source>
        <dbReference type="Proteomes" id="UP001478862"/>
    </source>
</evidence>
<dbReference type="InterPro" id="IPR002826">
    <property type="entry name" value="MptE-like"/>
</dbReference>
<evidence type="ECO:0000313" key="3">
    <source>
        <dbReference type="EMBL" id="MEQ6356848.1"/>
    </source>
</evidence>
<proteinExistence type="predicted"/>
<evidence type="ECO:0000259" key="1">
    <source>
        <dbReference type="Pfam" id="PF01973"/>
    </source>
</evidence>
<comment type="caution">
    <text evidence="3">The sequence shown here is derived from an EMBL/GenBank/DDBJ whole genome shotgun (WGS) entry which is preliminary data.</text>
</comment>
<feature type="domain" description="Glycosyltransferase Maf N-terminal" evidence="2">
    <location>
        <begin position="43"/>
        <end position="109"/>
    </location>
</feature>
<dbReference type="RefSeq" id="WP_349661249.1">
    <property type="nucleotide sequence ID" value="NZ_JBEGDG010000018.1"/>
</dbReference>
<dbReference type="EMBL" id="JBEGDG010000018">
    <property type="protein sequence ID" value="MEQ6356848.1"/>
    <property type="molecule type" value="Genomic_DNA"/>
</dbReference>
<reference evidence="3 4" key="1">
    <citation type="submission" date="2024-06" db="EMBL/GenBank/DDBJ databases">
        <title>Lysinibacillus zambalefons sp. nov., a Novel Firmicute Isolated from the Poon Bato Zambales Hyperalkaline Spring.</title>
        <authorList>
            <person name="Aja J.A."/>
            <person name="Lazaro J.E.H."/>
            <person name="Llorin L.D."/>
            <person name="Lim K.R."/>
            <person name="Teodosio J."/>
            <person name="Dalisay D.S."/>
        </authorList>
    </citation>
    <scope>NUCLEOTIDE SEQUENCE [LARGE SCALE GENOMIC DNA]</scope>
    <source>
        <strain evidence="3 4">M3</strain>
    </source>
</reference>
<dbReference type="Pfam" id="PF20157">
    <property type="entry name" value="Maf_flag10_N"/>
    <property type="match status" value="1"/>
</dbReference>
<protein>
    <submittedName>
        <fullName evidence="3">6-hydroxymethylpterin diphosphokinase MptE-like protein</fullName>
    </submittedName>
</protein>
<dbReference type="PANTHER" id="PTHR41786:SF1">
    <property type="entry name" value="6-HYDROXYMETHYLPTERIN DIPHOSPHOKINASE MPTE-LIKE DOMAIN-CONTAINING PROTEIN"/>
    <property type="match status" value="1"/>
</dbReference>
<dbReference type="Proteomes" id="UP001478862">
    <property type="component" value="Unassembled WGS sequence"/>
</dbReference>
<dbReference type="Pfam" id="PF01973">
    <property type="entry name" value="MptE-like"/>
    <property type="match status" value="1"/>
</dbReference>
<evidence type="ECO:0000259" key="2">
    <source>
        <dbReference type="Pfam" id="PF20157"/>
    </source>
</evidence>
<name>A0ABV1MWH1_9BACI</name>
<feature type="domain" description="6-hydroxymethylpterin diphosphokinase MptE-like" evidence="1">
    <location>
        <begin position="196"/>
        <end position="372"/>
    </location>
</feature>
<dbReference type="InterPro" id="IPR045376">
    <property type="entry name" value="Maf_N"/>
</dbReference>
<organism evidence="3 4">
    <name type="scientific">Lysinibacillus zambalensis</name>
    <dbReference type="NCBI Taxonomy" id="3160866"/>
    <lineage>
        <taxon>Bacteria</taxon>
        <taxon>Bacillati</taxon>
        <taxon>Bacillota</taxon>
        <taxon>Bacilli</taxon>
        <taxon>Bacillales</taxon>
        <taxon>Bacillaceae</taxon>
        <taxon>Lysinibacillus</taxon>
    </lineage>
</organism>
<keyword evidence="4" id="KW-1185">Reference proteome</keyword>
<dbReference type="PANTHER" id="PTHR41786">
    <property type="entry name" value="MOTILITY ACCESSORY FACTOR MAF"/>
    <property type="match status" value="1"/>
</dbReference>
<sequence length="612" mass="71664">MSKVTTFLKQNNLNLYKKLKNATVENVLLEQTKSGNHTLKIKKNGRDFYFHSKYNPVNEAVQFTSNIQISDNTNHILFVGAGLGYHIEILLEQNPNVKFSIYEPDLEVIKFFVDSDIIHKYFDRMVMIFNDLDEILDSEIINVYLSNDNFNVELSITKNIYKEEVNSLYNMFAEKLNQKHLDVAITSKFQKRWVTNYIKNFNVVVNSPNFFQKSTLRSFKDKPVILVAAGPSLNLEIENLRRIKNEGRAFIVSVGSAINALLEYNIVPNLVCIYDPKEENKRVMYKIEEQKRDDIPIAFATTVGYESINDYNGPLFSLISDQDPFSMYLLDEVKDEHILLDVPSISIFTLQILHKLKVSQVILVGQNFAFLNNRRYDKSIQYKSNPKLTIDERKKLVEAYKENETDVLSVDGDFIKTSKDFLNMKRIFEEYIFFSKINVVNSTQHGAVINGAHYEKLDTLLDTILKEKNIVNKIWYKANTKNKYNKEKLKLIIKSSVKYAEFLKNARFLSEQIIQMDIDVLSLDEKLSLIKRMQSSLNNIFNELYHEIIVKRMFIVQDNYYKKKYQENITIKNPNDKIKELTNVFNNYIDLAELNNDLIMPEFEEMLKRINY</sequence>
<gene>
    <name evidence="3" type="ORF">ABNX05_19650</name>
</gene>